<reference evidence="2 3" key="1">
    <citation type="submission" date="2019-11" db="EMBL/GenBank/DDBJ databases">
        <title>Type strains purchased from KCTC, JCM and DSMZ.</title>
        <authorList>
            <person name="Lu H."/>
        </authorList>
    </citation>
    <scope>NUCLEOTIDE SEQUENCE [LARGE SCALE GENOMIC DNA]</scope>
    <source>
        <strain evidence="2 3">KCTC 22382</strain>
    </source>
</reference>
<dbReference type="SUPFAM" id="SSF54593">
    <property type="entry name" value="Glyoxalase/Bleomycin resistance protein/Dihydroxybiphenyl dioxygenase"/>
    <property type="match status" value="1"/>
</dbReference>
<evidence type="ECO:0000313" key="3">
    <source>
        <dbReference type="Proteomes" id="UP000475582"/>
    </source>
</evidence>
<dbReference type="Pfam" id="PF00903">
    <property type="entry name" value="Glyoxalase"/>
    <property type="match status" value="1"/>
</dbReference>
<dbReference type="OrthoDB" id="9806868at2"/>
<dbReference type="Gene3D" id="3.30.720.110">
    <property type="match status" value="1"/>
</dbReference>
<dbReference type="InterPro" id="IPR029068">
    <property type="entry name" value="Glyas_Bleomycin-R_OHBP_Dase"/>
</dbReference>
<dbReference type="InterPro" id="IPR037523">
    <property type="entry name" value="VOC_core"/>
</dbReference>
<dbReference type="PROSITE" id="PS51819">
    <property type="entry name" value="VOC"/>
    <property type="match status" value="1"/>
</dbReference>
<dbReference type="Gene3D" id="3.30.720.120">
    <property type="match status" value="1"/>
</dbReference>
<dbReference type="Proteomes" id="UP000475582">
    <property type="component" value="Unassembled WGS sequence"/>
</dbReference>
<evidence type="ECO:0000313" key="2">
    <source>
        <dbReference type="EMBL" id="MTV37254.1"/>
    </source>
</evidence>
<proteinExistence type="predicted"/>
<evidence type="ECO:0000259" key="1">
    <source>
        <dbReference type="PROSITE" id="PS51819"/>
    </source>
</evidence>
<dbReference type="CDD" id="cd08355">
    <property type="entry name" value="TioX_like"/>
    <property type="match status" value="1"/>
</dbReference>
<comment type="caution">
    <text evidence="2">The sequence shown here is derived from an EMBL/GenBank/DDBJ whole genome shotgun (WGS) entry which is preliminary data.</text>
</comment>
<dbReference type="PANTHER" id="PTHR34109">
    <property type="entry name" value="BNAUNNG04460D PROTEIN-RELATED"/>
    <property type="match status" value="1"/>
</dbReference>
<keyword evidence="3" id="KW-1185">Reference proteome</keyword>
<dbReference type="EMBL" id="WNKY01000004">
    <property type="protein sequence ID" value="MTV37254.1"/>
    <property type="molecule type" value="Genomic_DNA"/>
</dbReference>
<dbReference type="RefSeq" id="WP_155462640.1">
    <property type="nucleotide sequence ID" value="NZ_WNKY01000004.1"/>
</dbReference>
<protein>
    <submittedName>
        <fullName evidence="2">Glyoxalase</fullName>
    </submittedName>
</protein>
<feature type="domain" description="VOC" evidence="1">
    <location>
        <begin position="8"/>
        <end position="137"/>
    </location>
</feature>
<dbReference type="AlphaFoldDB" id="A0A6L6PE30"/>
<accession>A0A6L6PE30</accession>
<gene>
    <name evidence="2" type="ORF">GM676_06625</name>
</gene>
<sequence length="154" mass="16528">MSSIPKQTLCGVIPCLRYRDAHAAIDWLCGTLGFKVQFVVPEEDGSVAHAQLTFGNSMVMLGSAFDTPYGRLLKQPDDIGGFVTQSTYLVVNDADLVYGRVLEAGGRILLDIKNEDYGGRGFTCADPEGHIWSIGTYDPYATSESAPTNAASAT</sequence>
<organism evidence="2 3">
    <name type="scientific">Duganella radicis</name>
    <dbReference type="NCBI Taxonomy" id="551988"/>
    <lineage>
        <taxon>Bacteria</taxon>
        <taxon>Pseudomonadati</taxon>
        <taxon>Pseudomonadota</taxon>
        <taxon>Betaproteobacteria</taxon>
        <taxon>Burkholderiales</taxon>
        <taxon>Oxalobacteraceae</taxon>
        <taxon>Telluria group</taxon>
        <taxon>Duganella</taxon>
    </lineage>
</organism>
<dbReference type="PANTHER" id="PTHR34109:SF1">
    <property type="entry name" value="VOC DOMAIN-CONTAINING PROTEIN"/>
    <property type="match status" value="1"/>
</dbReference>
<dbReference type="InterPro" id="IPR004360">
    <property type="entry name" value="Glyas_Fos-R_dOase_dom"/>
</dbReference>
<name>A0A6L6PE30_9BURK</name>